<dbReference type="EMBL" id="JAZHXJ010002498">
    <property type="protein sequence ID" value="KAL1838300.1"/>
    <property type="molecule type" value="Genomic_DNA"/>
</dbReference>
<evidence type="ECO:0000313" key="3">
    <source>
        <dbReference type="Proteomes" id="UP001586593"/>
    </source>
</evidence>
<comment type="caution">
    <text evidence="2">The sequence shown here is derived from an EMBL/GenBank/DDBJ whole genome shotgun (WGS) entry which is preliminary data.</text>
</comment>
<protein>
    <submittedName>
        <fullName evidence="2">Uncharacterized protein</fullName>
    </submittedName>
</protein>
<dbReference type="Proteomes" id="UP001586593">
    <property type="component" value="Unassembled WGS sequence"/>
</dbReference>
<feature type="region of interest" description="Disordered" evidence="1">
    <location>
        <begin position="61"/>
        <end position="110"/>
    </location>
</feature>
<name>A0ABR3V9K4_9PEZI</name>
<accession>A0ABR3V9K4</accession>
<reference evidence="2 3" key="1">
    <citation type="journal article" date="2024" name="Commun. Biol.">
        <title>Comparative genomic analysis of thermophilic fungi reveals convergent evolutionary adaptations and gene losses.</title>
        <authorList>
            <person name="Steindorff A.S."/>
            <person name="Aguilar-Pontes M.V."/>
            <person name="Robinson A.J."/>
            <person name="Andreopoulos B."/>
            <person name="LaButti K."/>
            <person name="Kuo A."/>
            <person name="Mondo S."/>
            <person name="Riley R."/>
            <person name="Otillar R."/>
            <person name="Haridas S."/>
            <person name="Lipzen A."/>
            <person name="Grimwood J."/>
            <person name="Schmutz J."/>
            <person name="Clum A."/>
            <person name="Reid I.D."/>
            <person name="Moisan M.C."/>
            <person name="Butler G."/>
            <person name="Nguyen T.T.M."/>
            <person name="Dewar K."/>
            <person name="Conant G."/>
            <person name="Drula E."/>
            <person name="Henrissat B."/>
            <person name="Hansel C."/>
            <person name="Singer S."/>
            <person name="Hutchinson M.I."/>
            <person name="de Vries R.P."/>
            <person name="Natvig D.O."/>
            <person name="Powell A.J."/>
            <person name="Tsang A."/>
            <person name="Grigoriev I.V."/>
        </authorList>
    </citation>
    <scope>NUCLEOTIDE SEQUENCE [LARGE SCALE GENOMIC DNA]</scope>
    <source>
        <strain evidence="2 3">ATCC 24622</strain>
    </source>
</reference>
<evidence type="ECO:0000256" key="1">
    <source>
        <dbReference type="SAM" id="MobiDB-lite"/>
    </source>
</evidence>
<sequence length="110" mass="12145">MEAAPGSRFRAHEVSTAGHFWTEKGTLGTMLDAVRTFAQGVLGDHAGPWLVRFAAASFRSRIPRVGSKGGNPHGRGENTSKPRRGNRRLSDQRRQPATNGVLRRLENFHL</sequence>
<proteinExistence type="predicted"/>
<keyword evidence="3" id="KW-1185">Reference proteome</keyword>
<gene>
    <name evidence="2" type="ORF">VTK73DRAFT_4359</name>
</gene>
<organism evidence="2 3">
    <name type="scientific">Phialemonium thermophilum</name>
    <dbReference type="NCBI Taxonomy" id="223376"/>
    <lineage>
        <taxon>Eukaryota</taxon>
        <taxon>Fungi</taxon>
        <taxon>Dikarya</taxon>
        <taxon>Ascomycota</taxon>
        <taxon>Pezizomycotina</taxon>
        <taxon>Sordariomycetes</taxon>
        <taxon>Sordariomycetidae</taxon>
        <taxon>Cephalothecales</taxon>
        <taxon>Cephalothecaceae</taxon>
        <taxon>Phialemonium</taxon>
    </lineage>
</organism>
<evidence type="ECO:0000313" key="2">
    <source>
        <dbReference type="EMBL" id="KAL1838300.1"/>
    </source>
</evidence>